<dbReference type="OrthoDB" id="10666799at2759"/>
<organism evidence="1 2">
    <name type="scientific">Funneliformis caledonium</name>
    <dbReference type="NCBI Taxonomy" id="1117310"/>
    <lineage>
        <taxon>Eukaryota</taxon>
        <taxon>Fungi</taxon>
        <taxon>Fungi incertae sedis</taxon>
        <taxon>Mucoromycota</taxon>
        <taxon>Glomeromycotina</taxon>
        <taxon>Glomeromycetes</taxon>
        <taxon>Glomerales</taxon>
        <taxon>Glomeraceae</taxon>
        <taxon>Funneliformis</taxon>
    </lineage>
</organism>
<dbReference type="EMBL" id="CAJVPQ010003364">
    <property type="protein sequence ID" value="CAG8626023.1"/>
    <property type="molecule type" value="Genomic_DNA"/>
</dbReference>
<evidence type="ECO:0000313" key="1">
    <source>
        <dbReference type="EMBL" id="CAG8626023.1"/>
    </source>
</evidence>
<name>A0A9N9GQF6_9GLOM</name>
<evidence type="ECO:0000313" key="2">
    <source>
        <dbReference type="Proteomes" id="UP000789570"/>
    </source>
</evidence>
<keyword evidence="2" id="KW-1185">Reference proteome</keyword>
<sequence>MSGRADRKRKQIQEEFARYVQPEEILEKIINKLSVNHNISTSEAKKALGNENILETLTDFIIRASEILDNYVELKYNKNEENNYNNMNNDVIQNGNSELIVITNTITTTATNENERTSLPSSPIFDTYSINHLDLDENDNNNNPEVESTFQNIEEASTGNSSDQQQITKKRKIMTSSLTQEYNLRNKKDINYNYGRVLKRRHRKSKPQAELHAKIVMLENHIPDLSDSRHEGCKGITEEVMKKLNSKIKIEHPDYSDDEFSDSDLPPLIPDLLRVSRNVIFTGEPNRIVLTNTLIVTDLISAIRVSSALTDSDPNFDRPIIYILK</sequence>
<gene>
    <name evidence="1" type="ORF">FCALED_LOCUS9808</name>
</gene>
<dbReference type="Proteomes" id="UP000789570">
    <property type="component" value="Unassembled WGS sequence"/>
</dbReference>
<accession>A0A9N9GQF6</accession>
<comment type="caution">
    <text evidence="1">The sequence shown here is derived from an EMBL/GenBank/DDBJ whole genome shotgun (WGS) entry which is preliminary data.</text>
</comment>
<dbReference type="AlphaFoldDB" id="A0A9N9GQF6"/>
<proteinExistence type="predicted"/>
<reference evidence="1" key="1">
    <citation type="submission" date="2021-06" db="EMBL/GenBank/DDBJ databases">
        <authorList>
            <person name="Kallberg Y."/>
            <person name="Tangrot J."/>
            <person name="Rosling A."/>
        </authorList>
    </citation>
    <scope>NUCLEOTIDE SEQUENCE</scope>
    <source>
        <strain evidence="1">UK204</strain>
    </source>
</reference>
<protein>
    <submittedName>
        <fullName evidence="1">3603_t:CDS:1</fullName>
    </submittedName>
</protein>